<evidence type="ECO:0000256" key="2">
    <source>
        <dbReference type="ARBA" id="ARBA00022840"/>
    </source>
</evidence>
<dbReference type="RefSeq" id="WP_338636160.1">
    <property type="nucleotide sequence ID" value="NZ_CP146516.1"/>
</dbReference>
<dbReference type="Proteomes" id="UP000253934">
    <property type="component" value="Unassembled WGS sequence"/>
</dbReference>
<dbReference type="GO" id="GO:0005524">
    <property type="term" value="F:ATP binding"/>
    <property type="evidence" value="ECO:0007669"/>
    <property type="project" value="UniProtKB-KW"/>
</dbReference>
<organism evidence="5 6">
    <name type="scientific">Spirobacillus cienkowskii</name>
    <dbReference type="NCBI Taxonomy" id="495820"/>
    <lineage>
        <taxon>Bacteria</taxon>
        <taxon>Pseudomonadati</taxon>
        <taxon>Bdellovibrionota</taxon>
        <taxon>Oligoflexia</taxon>
        <taxon>Silvanigrellales</taxon>
        <taxon>Spirobacillus</taxon>
    </lineage>
</organism>
<dbReference type="Gene3D" id="3.40.50.300">
    <property type="entry name" value="P-loop containing nucleotide triphosphate hydrolases"/>
    <property type="match status" value="1"/>
</dbReference>
<protein>
    <recommendedName>
        <fullName evidence="4">CobQ/CobB/MinD/ParA nucleotide binding domain-containing protein</fullName>
    </recommendedName>
</protein>
<dbReference type="SUPFAM" id="SSF52540">
    <property type="entry name" value="P-loop containing nucleoside triphosphate hydrolases"/>
    <property type="match status" value="1"/>
</dbReference>
<sequence length="438" mass="49055">MLKTVAKGIFKSNSKETVDFTERIIRAYYNNQKNTEKENFQAKISQENYVSNTNNSDDYANHKLNLNSELQENHDSPFFDLPNIDESVSNDLEHPYGYQAAERKNSQEEKPVKANKDVKVSQSKKRNPQIISIGGGKGGIGKSFISANICVRLASLGYKVSVVDLDLGAANLHTCLGVPTPRIGIADFIHGNVSSLEETGINCCLPNLTLYGGGQEFWQQVKPQSSQKIKLITRLQELDADFVILDLGAGTHVHTLDFFIFSHGGILVVAPEPTSIENAYVFMKSILYRKIQSICKAFDIEESIEKELLNQISNPKNSETPFSQLVNFSQKYSEVGKQIKDMIEATNIGIIMNQVRTKEDKNLGESMSVICNRYFGFTSQFLGSIKYDDAVWKSVRVKRPLVLDYPLSTIAVNINNITDKLTKIFMQDVKKDNLEKAG</sequence>
<dbReference type="InterPro" id="IPR050625">
    <property type="entry name" value="ParA/MinD_ATPase"/>
</dbReference>
<accession>A0A369KS01</accession>
<dbReference type="GO" id="GO:0005829">
    <property type="term" value="C:cytosol"/>
    <property type="evidence" value="ECO:0007669"/>
    <property type="project" value="TreeGrafter"/>
</dbReference>
<dbReference type="AlphaFoldDB" id="A0A369KS01"/>
<dbReference type="GO" id="GO:0009898">
    <property type="term" value="C:cytoplasmic side of plasma membrane"/>
    <property type="evidence" value="ECO:0007669"/>
    <property type="project" value="TreeGrafter"/>
</dbReference>
<dbReference type="GO" id="GO:0051782">
    <property type="term" value="P:negative regulation of cell division"/>
    <property type="evidence" value="ECO:0007669"/>
    <property type="project" value="TreeGrafter"/>
</dbReference>
<keyword evidence="6" id="KW-1185">Reference proteome</keyword>
<feature type="domain" description="CobQ/CobB/MinD/ParA nucleotide binding" evidence="4">
    <location>
        <begin position="131"/>
        <end position="398"/>
    </location>
</feature>
<gene>
    <name evidence="5" type="ORF">DCC88_06670</name>
</gene>
<proteinExistence type="predicted"/>
<evidence type="ECO:0000256" key="1">
    <source>
        <dbReference type="ARBA" id="ARBA00022741"/>
    </source>
</evidence>
<evidence type="ECO:0000313" key="5">
    <source>
        <dbReference type="EMBL" id="RDB36160.1"/>
    </source>
</evidence>
<name>A0A369KS01_9BACT</name>
<keyword evidence="2" id="KW-0067">ATP-binding</keyword>
<reference evidence="5" key="1">
    <citation type="submission" date="2018-04" db="EMBL/GenBank/DDBJ databases">
        <title>Draft genome sequence of the Candidatus Spirobacillus cienkowskii, a pathogen of freshwater Daphnia species, reconstructed from hemolymph metagenomic reads.</title>
        <authorList>
            <person name="Bresciani L."/>
            <person name="Lemos L.N."/>
            <person name="Wale N."/>
            <person name="Lin J.Y."/>
            <person name="Fernandes G.R."/>
            <person name="Duffy M.A."/>
            <person name="Rodrigues J.M."/>
        </authorList>
    </citation>
    <scope>NUCLEOTIDE SEQUENCE [LARGE SCALE GENOMIC DNA]</scope>
    <source>
        <strain evidence="5">Binning01</strain>
    </source>
</reference>
<comment type="caution">
    <text evidence="5">The sequence shown here is derived from an EMBL/GenBank/DDBJ whole genome shotgun (WGS) entry which is preliminary data.</text>
</comment>
<evidence type="ECO:0000259" key="4">
    <source>
        <dbReference type="Pfam" id="PF01656"/>
    </source>
</evidence>
<dbReference type="EMBL" id="QOVW01000066">
    <property type="protein sequence ID" value="RDB36160.1"/>
    <property type="molecule type" value="Genomic_DNA"/>
</dbReference>
<dbReference type="InterPro" id="IPR027417">
    <property type="entry name" value="P-loop_NTPase"/>
</dbReference>
<dbReference type="Pfam" id="PF01656">
    <property type="entry name" value="CbiA"/>
    <property type="match status" value="1"/>
</dbReference>
<dbReference type="GO" id="GO:0016887">
    <property type="term" value="F:ATP hydrolysis activity"/>
    <property type="evidence" value="ECO:0007669"/>
    <property type="project" value="TreeGrafter"/>
</dbReference>
<evidence type="ECO:0000256" key="3">
    <source>
        <dbReference type="SAM" id="MobiDB-lite"/>
    </source>
</evidence>
<keyword evidence="1" id="KW-0547">Nucleotide-binding</keyword>
<dbReference type="PANTHER" id="PTHR43384">
    <property type="entry name" value="SEPTUM SITE-DETERMINING PROTEIN MIND HOMOLOG, CHLOROPLASTIC-RELATED"/>
    <property type="match status" value="1"/>
</dbReference>
<feature type="compositionally biased region" description="Basic and acidic residues" evidence="3">
    <location>
        <begin position="101"/>
        <end position="119"/>
    </location>
</feature>
<feature type="region of interest" description="Disordered" evidence="3">
    <location>
        <begin position="101"/>
        <end position="121"/>
    </location>
</feature>
<dbReference type="InterPro" id="IPR002586">
    <property type="entry name" value="CobQ/CobB/MinD/ParA_Nub-bd_dom"/>
</dbReference>
<dbReference type="PANTHER" id="PTHR43384:SF4">
    <property type="entry name" value="CELLULOSE BIOSYNTHESIS PROTEIN BCSQ-RELATED"/>
    <property type="match status" value="1"/>
</dbReference>
<evidence type="ECO:0000313" key="6">
    <source>
        <dbReference type="Proteomes" id="UP000253934"/>
    </source>
</evidence>